<accession>A0A6G1IRN3</accession>
<dbReference type="EMBL" id="MU005595">
    <property type="protein sequence ID" value="KAF2680623.1"/>
    <property type="molecule type" value="Genomic_DNA"/>
</dbReference>
<proteinExistence type="predicted"/>
<keyword evidence="2" id="KW-1185">Reference proteome</keyword>
<evidence type="ECO:0000313" key="1">
    <source>
        <dbReference type="EMBL" id="KAF2680623.1"/>
    </source>
</evidence>
<reference evidence="1" key="1">
    <citation type="journal article" date="2020" name="Stud. Mycol.">
        <title>101 Dothideomycetes genomes: a test case for predicting lifestyles and emergence of pathogens.</title>
        <authorList>
            <person name="Haridas S."/>
            <person name="Albert R."/>
            <person name="Binder M."/>
            <person name="Bloem J."/>
            <person name="Labutti K."/>
            <person name="Salamov A."/>
            <person name="Andreopoulos B."/>
            <person name="Baker S."/>
            <person name="Barry K."/>
            <person name="Bills G."/>
            <person name="Bluhm B."/>
            <person name="Cannon C."/>
            <person name="Castanera R."/>
            <person name="Culley D."/>
            <person name="Daum C."/>
            <person name="Ezra D."/>
            <person name="Gonzalez J."/>
            <person name="Henrissat B."/>
            <person name="Kuo A."/>
            <person name="Liang C."/>
            <person name="Lipzen A."/>
            <person name="Lutzoni F."/>
            <person name="Magnuson J."/>
            <person name="Mondo S."/>
            <person name="Nolan M."/>
            <person name="Ohm R."/>
            <person name="Pangilinan J."/>
            <person name="Park H.-J."/>
            <person name="Ramirez L."/>
            <person name="Alfaro M."/>
            <person name="Sun H."/>
            <person name="Tritt A."/>
            <person name="Yoshinaga Y."/>
            <person name="Zwiers L.-H."/>
            <person name="Turgeon B."/>
            <person name="Goodwin S."/>
            <person name="Spatafora J."/>
            <person name="Crous P."/>
            <person name="Grigoriev I."/>
        </authorList>
    </citation>
    <scope>NUCLEOTIDE SEQUENCE</scope>
    <source>
        <strain evidence="1">CBS 122367</strain>
    </source>
</reference>
<dbReference type="Proteomes" id="UP000799291">
    <property type="component" value="Unassembled WGS sequence"/>
</dbReference>
<protein>
    <submittedName>
        <fullName evidence="1">Uncharacterized protein</fullName>
    </submittedName>
</protein>
<dbReference type="AlphaFoldDB" id="A0A6G1IRN3"/>
<evidence type="ECO:0000313" key="2">
    <source>
        <dbReference type="Proteomes" id="UP000799291"/>
    </source>
</evidence>
<gene>
    <name evidence="1" type="ORF">K458DRAFT_434223</name>
</gene>
<name>A0A6G1IRN3_9PLEO</name>
<sequence length="241" mass="27936">MPYVRLLNPRTHPQNLLQIDHKFYAAILALGMSTPSLPEARASETTLTRAEHVLLYSALKHPWEDVPQFLPGLDNLAGVHRESYESHHLDTKVLEAQRKAGMGDIALSGESSSEERKVVYYSALWKCEQTERWHEEMESRTSPTVVYDASTFVPWRDVRILHTMVELTMNPTQRLRAVDAVYPMDHPEMSNEDIVARYTLLENRLKLDPGHEGFPITKIRWELRRDLSERLKYYAKLLRGV</sequence>
<organism evidence="1 2">
    <name type="scientific">Lentithecium fluviatile CBS 122367</name>
    <dbReference type="NCBI Taxonomy" id="1168545"/>
    <lineage>
        <taxon>Eukaryota</taxon>
        <taxon>Fungi</taxon>
        <taxon>Dikarya</taxon>
        <taxon>Ascomycota</taxon>
        <taxon>Pezizomycotina</taxon>
        <taxon>Dothideomycetes</taxon>
        <taxon>Pleosporomycetidae</taxon>
        <taxon>Pleosporales</taxon>
        <taxon>Massarineae</taxon>
        <taxon>Lentitheciaceae</taxon>
        <taxon>Lentithecium</taxon>
    </lineage>
</organism>